<sequence>MLTISLLEEAVTSICLGTSMAQKVTQVLIAISVVEKEAMILDCVYETHDTIYYIFWYKGPPSGEMVFLICQEFYNEQNSVNFQKSTSFIGLTITAAQLEDLTVYFFASFSEPSIHLFTHDYIE</sequence>
<keyword evidence="4" id="KW-0675">Receptor</keyword>
<dbReference type="AlphaFoldDB" id="A0A8C0W8D7"/>
<evidence type="ECO:0000259" key="6">
    <source>
        <dbReference type="Pfam" id="PF07686"/>
    </source>
</evidence>
<name>A0A8C0W8D7_CASCN</name>
<evidence type="ECO:0000313" key="7">
    <source>
        <dbReference type="Ensembl" id="ENSCCNP00000005066.1"/>
    </source>
</evidence>
<evidence type="ECO:0000256" key="3">
    <source>
        <dbReference type="ARBA" id="ARBA00023130"/>
    </source>
</evidence>
<feature type="domain" description="Immunoglobulin V-set" evidence="6">
    <location>
        <begin position="31"/>
        <end position="114"/>
    </location>
</feature>
<dbReference type="PANTHER" id="PTHR19367">
    <property type="entry name" value="T-CELL RECEPTOR ALPHA CHAIN V REGION"/>
    <property type="match status" value="1"/>
</dbReference>
<keyword evidence="5" id="KW-0393">Immunoglobulin domain</keyword>
<dbReference type="InterPro" id="IPR051287">
    <property type="entry name" value="TCR_variable_region"/>
</dbReference>
<keyword evidence="3" id="KW-1064">Adaptive immunity</keyword>
<proteinExistence type="predicted"/>
<dbReference type="InterPro" id="IPR036179">
    <property type="entry name" value="Ig-like_dom_sf"/>
</dbReference>
<dbReference type="PANTHER" id="PTHR19367:SF45">
    <property type="entry name" value="IG-LIKE DOMAIN-CONTAINING PROTEIN"/>
    <property type="match status" value="1"/>
</dbReference>
<evidence type="ECO:0000256" key="2">
    <source>
        <dbReference type="ARBA" id="ARBA00022859"/>
    </source>
</evidence>
<accession>A0A8C0W8D7</accession>
<evidence type="ECO:0000256" key="5">
    <source>
        <dbReference type="ARBA" id="ARBA00023319"/>
    </source>
</evidence>
<evidence type="ECO:0000256" key="1">
    <source>
        <dbReference type="ARBA" id="ARBA00022729"/>
    </source>
</evidence>
<dbReference type="InterPro" id="IPR013106">
    <property type="entry name" value="Ig_V-set"/>
</dbReference>
<dbReference type="SUPFAM" id="SSF48726">
    <property type="entry name" value="Immunoglobulin"/>
    <property type="match status" value="1"/>
</dbReference>
<organism evidence="7">
    <name type="scientific">Castor canadensis</name>
    <name type="common">American beaver</name>
    <dbReference type="NCBI Taxonomy" id="51338"/>
    <lineage>
        <taxon>Eukaryota</taxon>
        <taxon>Metazoa</taxon>
        <taxon>Chordata</taxon>
        <taxon>Craniata</taxon>
        <taxon>Vertebrata</taxon>
        <taxon>Euteleostomi</taxon>
        <taxon>Mammalia</taxon>
        <taxon>Eutheria</taxon>
        <taxon>Euarchontoglires</taxon>
        <taxon>Glires</taxon>
        <taxon>Rodentia</taxon>
        <taxon>Castorimorpha</taxon>
        <taxon>Castoridae</taxon>
        <taxon>Castor</taxon>
    </lineage>
</organism>
<protein>
    <recommendedName>
        <fullName evidence="6">Immunoglobulin V-set domain-containing protein</fullName>
    </recommendedName>
</protein>
<dbReference type="Ensembl" id="ENSCCNT00000006667.1">
    <property type="protein sequence ID" value="ENSCCNP00000005066.1"/>
    <property type="gene ID" value="ENSCCNG00000005405.1"/>
</dbReference>
<keyword evidence="2" id="KW-0391">Immunity</keyword>
<reference evidence="7" key="1">
    <citation type="submission" date="2023-09" db="UniProtKB">
        <authorList>
            <consortium name="Ensembl"/>
        </authorList>
    </citation>
    <scope>IDENTIFICATION</scope>
</reference>
<dbReference type="InterPro" id="IPR013783">
    <property type="entry name" value="Ig-like_fold"/>
</dbReference>
<dbReference type="Gene3D" id="2.60.40.10">
    <property type="entry name" value="Immunoglobulins"/>
    <property type="match status" value="1"/>
</dbReference>
<evidence type="ECO:0000256" key="4">
    <source>
        <dbReference type="ARBA" id="ARBA00023170"/>
    </source>
</evidence>
<dbReference type="GO" id="GO:0002250">
    <property type="term" value="P:adaptive immune response"/>
    <property type="evidence" value="ECO:0007669"/>
    <property type="project" value="UniProtKB-KW"/>
</dbReference>
<dbReference type="Pfam" id="PF07686">
    <property type="entry name" value="V-set"/>
    <property type="match status" value="1"/>
</dbReference>
<keyword evidence="1" id="KW-0732">Signal</keyword>